<dbReference type="Proteomes" id="UP000594263">
    <property type="component" value="Unplaced"/>
</dbReference>
<dbReference type="AlphaFoldDB" id="A0A7N0VHG7"/>
<dbReference type="Gramene" id="Kaladp0863s0001.1.v1.1">
    <property type="protein sequence ID" value="Kaladp0863s0001.1.v1.1.CDS.1"/>
    <property type="gene ID" value="Kaladp0863s0001.v1.1"/>
</dbReference>
<reference evidence="1" key="1">
    <citation type="submission" date="2021-01" db="UniProtKB">
        <authorList>
            <consortium name="EnsemblPlants"/>
        </authorList>
    </citation>
    <scope>IDENTIFICATION</scope>
</reference>
<organism evidence="1 2">
    <name type="scientific">Kalanchoe fedtschenkoi</name>
    <name type="common">Lavender scallops</name>
    <name type="synonym">South American air plant</name>
    <dbReference type="NCBI Taxonomy" id="63787"/>
    <lineage>
        <taxon>Eukaryota</taxon>
        <taxon>Viridiplantae</taxon>
        <taxon>Streptophyta</taxon>
        <taxon>Embryophyta</taxon>
        <taxon>Tracheophyta</taxon>
        <taxon>Spermatophyta</taxon>
        <taxon>Magnoliopsida</taxon>
        <taxon>eudicotyledons</taxon>
        <taxon>Gunneridae</taxon>
        <taxon>Pentapetalae</taxon>
        <taxon>Saxifragales</taxon>
        <taxon>Crassulaceae</taxon>
        <taxon>Kalanchoe</taxon>
    </lineage>
</organism>
<dbReference type="PANTHER" id="PTHR11439">
    <property type="entry name" value="GAG-POL-RELATED RETROTRANSPOSON"/>
    <property type="match status" value="1"/>
</dbReference>
<sequence>MHIISKYKQTPNKRHLQTAHHLLRYIKGAPKQGLLLPSHFILHLTAFYEANGWASCLVSYSQFFFWLLYSVGSNSCFVVHQEVANYLSLFS</sequence>
<dbReference type="EnsemblPlants" id="Kaladp0863s0001.1.v1.1">
    <property type="protein sequence ID" value="Kaladp0863s0001.1.v1.1.CDS.1"/>
    <property type="gene ID" value="Kaladp0863s0001.v1.1"/>
</dbReference>
<evidence type="ECO:0000313" key="2">
    <source>
        <dbReference type="Proteomes" id="UP000594263"/>
    </source>
</evidence>
<proteinExistence type="predicted"/>
<keyword evidence="2" id="KW-1185">Reference proteome</keyword>
<dbReference type="PANTHER" id="PTHR11439:SF463">
    <property type="entry name" value="REVERSE TRANSCRIPTASE TY1_COPIA-TYPE DOMAIN-CONTAINING PROTEIN"/>
    <property type="match status" value="1"/>
</dbReference>
<accession>A0A7N0VHG7</accession>
<name>A0A7N0VHG7_KALFE</name>
<protein>
    <submittedName>
        <fullName evidence="1">Uncharacterized protein</fullName>
    </submittedName>
</protein>
<evidence type="ECO:0000313" key="1">
    <source>
        <dbReference type="EnsemblPlants" id="Kaladp0863s0001.1.v1.1.CDS.1"/>
    </source>
</evidence>